<evidence type="ECO:0000313" key="3">
    <source>
        <dbReference type="EMBL" id="CAG9864472.1"/>
    </source>
</evidence>
<dbReference type="EMBL" id="OU900101">
    <property type="protein sequence ID" value="CAG9864472.1"/>
    <property type="molecule type" value="Genomic_DNA"/>
</dbReference>
<dbReference type="Proteomes" id="UP001153712">
    <property type="component" value="Chromosome 8"/>
</dbReference>
<feature type="compositionally biased region" description="Polar residues" evidence="2">
    <location>
        <begin position="14"/>
        <end position="25"/>
    </location>
</feature>
<sequence>MPPNKVKLYKNKKPSTSQQNVPQENAHSDAPEASNQEQFEIELYWCIHQLQKALSLGKLNNKQVQDHTKALNVLMSNTAPVIKKRQVMRLSFGDYREKMAAEEKKASKNAAKMNMKSAVANKKTVFLKKSLFTSSVDNDFKFDFNIEEKMEDIAVTDTPKSTNKVNFTKSDNTFMFNFQTDNDT</sequence>
<dbReference type="AlphaFoldDB" id="A0A9N9TZQ8"/>
<evidence type="ECO:0000313" key="4">
    <source>
        <dbReference type="Proteomes" id="UP001153712"/>
    </source>
</evidence>
<dbReference type="OrthoDB" id="20277at2759"/>
<evidence type="ECO:0000256" key="1">
    <source>
        <dbReference type="ARBA" id="ARBA00005707"/>
    </source>
</evidence>
<proteinExistence type="inferred from homology"/>
<evidence type="ECO:0000256" key="2">
    <source>
        <dbReference type="SAM" id="MobiDB-lite"/>
    </source>
</evidence>
<feature type="region of interest" description="Disordered" evidence="2">
    <location>
        <begin position="1"/>
        <end position="33"/>
    </location>
</feature>
<dbReference type="InterPro" id="IPR029274">
    <property type="entry name" value="DUF4615"/>
</dbReference>
<keyword evidence="4" id="KW-1185">Reference proteome</keyword>
<accession>A0A9N9TZQ8</accession>
<reference evidence="3" key="1">
    <citation type="submission" date="2022-01" db="EMBL/GenBank/DDBJ databases">
        <authorList>
            <person name="King R."/>
        </authorList>
    </citation>
    <scope>NUCLEOTIDE SEQUENCE</scope>
</reference>
<dbReference type="PANTHER" id="PTHR13602:SF2">
    <property type="entry name" value="UPF0488 PROTEIN C8ORF33"/>
    <property type="match status" value="1"/>
</dbReference>
<comment type="similarity">
    <text evidence="1">Belongs to the UPF0488 family.</text>
</comment>
<dbReference type="Pfam" id="PF15393">
    <property type="entry name" value="DUF4615"/>
    <property type="match status" value="1"/>
</dbReference>
<name>A0A9N9TZQ8_PHYSR</name>
<protein>
    <submittedName>
        <fullName evidence="3">Uncharacterized protein</fullName>
    </submittedName>
</protein>
<dbReference type="PANTHER" id="PTHR13602">
    <property type="entry name" value="UPF0488 PROTEIN C8ORF33"/>
    <property type="match status" value="1"/>
</dbReference>
<organism evidence="3 4">
    <name type="scientific">Phyllotreta striolata</name>
    <name type="common">Striped flea beetle</name>
    <name type="synonym">Crioceris striolata</name>
    <dbReference type="NCBI Taxonomy" id="444603"/>
    <lineage>
        <taxon>Eukaryota</taxon>
        <taxon>Metazoa</taxon>
        <taxon>Ecdysozoa</taxon>
        <taxon>Arthropoda</taxon>
        <taxon>Hexapoda</taxon>
        <taxon>Insecta</taxon>
        <taxon>Pterygota</taxon>
        <taxon>Neoptera</taxon>
        <taxon>Endopterygota</taxon>
        <taxon>Coleoptera</taxon>
        <taxon>Polyphaga</taxon>
        <taxon>Cucujiformia</taxon>
        <taxon>Chrysomeloidea</taxon>
        <taxon>Chrysomelidae</taxon>
        <taxon>Galerucinae</taxon>
        <taxon>Alticini</taxon>
        <taxon>Phyllotreta</taxon>
    </lineage>
</organism>
<gene>
    <name evidence="3" type="ORF">PHYEVI_LOCUS10727</name>
</gene>